<dbReference type="InterPro" id="IPR006869">
    <property type="entry name" value="DUF547"/>
</dbReference>
<keyword evidence="3" id="KW-1185">Reference proteome</keyword>
<dbReference type="Gramene" id="OE9A079417T1">
    <property type="protein sequence ID" value="OE9A079417C1"/>
    <property type="gene ID" value="OE9A079417"/>
</dbReference>
<dbReference type="EMBL" id="CACTIH010000111">
    <property type="protein sequence ID" value="CAA2954311.1"/>
    <property type="molecule type" value="Genomic_DNA"/>
</dbReference>
<feature type="domain" description="DUF547" evidence="1">
    <location>
        <begin position="283"/>
        <end position="415"/>
    </location>
</feature>
<dbReference type="PANTHER" id="PTHR23054">
    <property type="entry name" value="TERNARY COMPLEX FACTOR MIP1, LEUCINE-ZIPPER-RELATED"/>
    <property type="match status" value="1"/>
</dbReference>
<accession>A0A8S0PKX8</accession>
<proteinExistence type="predicted"/>
<comment type="caution">
    <text evidence="2">The sequence shown here is derived from an EMBL/GenBank/DDBJ whole genome shotgun (WGS) entry which is preliminary data.</text>
</comment>
<dbReference type="OrthoDB" id="418495at2759"/>
<name>A0A8S0PKX8_OLEEU</name>
<reference evidence="2 3" key="1">
    <citation type="submission" date="2019-12" db="EMBL/GenBank/DDBJ databases">
        <authorList>
            <person name="Alioto T."/>
            <person name="Alioto T."/>
            <person name="Gomez Garrido J."/>
        </authorList>
    </citation>
    <scope>NUCLEOTIDE SEQUENCE [LARGE SCALE GENOMIC DNA]</scope>
</reference>
<dbReference type="Proteomes" id="UP000594638">
    <property type="component" value="Unassembled WGS sequence"/>
</dbReference>
<sequence>MLARVQPAGDLIKEIAVLELEVAYLEKYLLSMYRRTFSKRLSTLPTMDERATANSETPKWMFPEFSKPGVMSSKESSVTFVPPGDSVGNLHEKCNDILGAETLVDTGIGRSQSSLSQRLTCAFRTSPSQAVAETVDLHHSLPLSMLERAQGSTSSASLAEQLGSNFPDRARETPNWLSEEMIKCISTIYFHLSDSPSINHEFGSAIAHSPPTSKFSSRQCEENSWMNSPLYNGASKELSGPFFAMVEVQGIHRDSQRLNAIEDILQNFRFFISRLAQVDLGILKHEEKLAFWINVHNALVMHTFLVYGTPRGNLKRFSLVLKAAYNIGGHAVSIDIIQSSILGCRLPRPAQWLQSLFFPKAKFKAGDSQKAYAIHHPETRLRFALCLGCQSDPSVRLYTPKNVFQELEIAKEEYIQSNVRLHKEQRLLVPKNVEYYIKEMGLYPAGIAEVIEHSTLDSLRKKPRQGKLWKKIEWIPHNFTFRFLLSNELIK</sequence>
<gene>
    <name evidence="2" type="ORF">OLEA9_A079417</name>
</gene>
<evidence type="ECO:0000259" key="1">
    <source>
        <dbReference type="Pfam" id="PF04784"/>
    </source>
</evidence>
<protein>
    <recommendedName>
        <fullName evidence="1">DUF547 domain-containing protein</fullName>
    </recommendedName>
</protein>
<evidence type="ECO:0000313" key="3">
    <source>
        <dbReference type="Proteomes" id="UP000594638"/>
    </source>
</evidence>
<organism evidence="2 3">
    <name type="scientific">Olea europaea subsp. europaea</name>
    <dbReference type="NCBI Taxonomy" id="158383"/>
    <lineage>
        <taxon>Eukaryota</taxon>
        <taxon>Viridiplantae</taxon>
        <taxon>Streptophyta</taxon>
        <taxon>Embryophyta</taxon>
        <taxon>Tracheophyta</taxon>
        <taxon>Spermatophyta</taxon>
        <taxon>Magnoliopsida</taxon>
        <taxon>eudicotyledons</taxon>
        <taxon>Gunneridae</taxon>
        <taxon>Pentapetalae</taxon>
        <taxon>asterids</taxon>
        <taxon>lamiids</taxon>
        <taxon>Lamiales</taxon>
        <taxon>Oleaceae</taxon>
        <taxon>Oleeae</taxon>
        <taxon>Olea</taxon>
    </lineage>
</organism>
<evidence type="ECO:0000313" key="2">
    <source>
        <dbReference type="EMBL" id="CAA2954311.1"/>
    </source>
</evidence>
<dbReference type="AlphaFoldDB" id="A0A8S0PKX8"/>
<dbReference type="Pfam" id="PF04784">
    <property type="entry name" value="DUF547"/>
    <property type="match status" value="1"/>
</dbReference>
<dbReference type="PANTHER" id="PTHR23054:SF20">
    <property type="entry name" value="DUF547 DOMAIN-CONTAINING PROTEIN"/>
    <property type="match status" value="1"/>
</dbReference>